<dbReference type="InterPro" id="IPR011009">
    <property type="entry name" value="Kinase-like_dom_sf"/>
</dbReference>
<dbReference type="Gene3D" id="3.90.1200.10">
    <property type="match status" value="1"/>
</dbReference>
<reference evidence="3 4" key="1">
    <citation type="journal article" date="2011" name="PLoS Genet.">
        <title>Finished genome of the fungal wheat pathogen Mycosphaerella graminicola reveals dispensome structure, chromosome plasticity, and stealth pathogenesis.</title>
        <authorList>
            <person name="Goodwin S.B."/>
            <person name="Ben M'barek S."/>
            <person name="Dhillon B."/>
            <person name="Wittenberg A.H.J."/>
            <person name="Crane C.F."/>
            <person name="Hane J.K."/>
            <person name="Foster A.J."/>
            <person name="Van der Lee T.A.J."/>
            <person name="Grimwood J."/>
            <person name="Aerts A."/>
            <person name="Antoniw J."/>
            <person name="Bailey A."/>
            <person name="Bluhm B."/>
            <person name="Bowler J."/>
            <person name="Bristow J."/>
            <person name="van der Burgt A."/>
            <person name="Canto-Canche B."/>
            <person name="Churchill A.C.L."/>
            <person name="Conde-Ferraez L."/>
            <person name="Cools H.J."/>
            <person name="Coutinho P.M."/>
            <person name="Csukai M."/>
            <person name="Dehal P."/>
            <person name="De Wit P."/>
            <person name="Donzelli B."/>
            <person name="van de Geest H.C."/>
            <person name="van Ham R.C.H.J."/>
            <person name="Hammond-Kosack K.E."/>
            <person name="Henrissat B."/>
            <person name="Kilian A."/>
            <person name="Kobayashi A.K."/>
            <person name="Koopmann E."/>
            <person name="Kourmpetis Y."/>
            <person name="Kuzniar A."/>
            <person name="Lindquist E."/>
            <person name="Lombard V."/>
            <person name="Maliepaard C."/>
            <person name="Martins N."/>
            <person name="Mehrabi R."/>
            <person name="Nap J.P.H."/>
            <person name="Ponomarenko A."/>
            <person name="Rudd J.J."/>
            <person name="Salamov A."/>
            <person name="Schmutz J."/>
            <person name="Schouten H.J."/>
            <person name="Shapiro H."/>
            <person name="Stergiopoulos I."/>
            <person name="Torriani S.F.F."/>
            <person name="Tu H."/>
            <person name="de Vries R.P."/>
            <person name="Waalwijk C."/>
            <person name="Ware S.B."/>
            <person name="Wiebenga A."/>
            <person name="Zwiers L.-H."/>
            <person name="Oliver R.P."/>
            <person name="Grigoriev I.V."/>
            <person name="Kema G.H.J."/>
        </authorList>
    </citation>
    <scope>NUCLEOTIDE SEQUENCE [LARGE SCALE GENOMIC DNA]</scope>
    <source>
        <strain evidence="4">CBS 115943 / IPO323</strain>
    </source>
</reference>
<dbReference type="GeneID" id="13395776"/>
<dbReference type="OMA" id="WHFSSED"/>
<feature type="compositionally biased region" description="Acidic residues" evidence="1">
    <location>
        <begin position="579"/>
        <end position="595"/>
    </location>
</feature>
<feature type="compositionally biased region" description="Acidic residues" evidence="1">
    <location>
        <begin position="551"/>
        <end position="571"/>
    </location>
</feature>
<dbReference type="EMBL" id="CM001198">
    <property type="protein sequence ID" value="EGP89566.1"/>
    <property type="molecule type" value="Genomic_DNA"/>
</dbReference>
<feature type="compositionally biased region" description="Basic and acidic residues" evidence="1">
    <location>
        <begin position="126"/>
        <end position="162"/>
    </location>
</feature>
<dbReference type="OrthoDB" id="2906425at2759"/>
<evidence type="ECO:0000313" key="4">
    <source>
        <dbReference type="Proteomes" id="UP000008062"/>
    </source>
</evidence>
<dbReference type="InParanoid" id="F9X6Q1"/>
<dbReference type="AlphaFoldDB" id="F9X6Q1"/>
<feature type="region of interest" description="Disordered" evidence="1">
    <location>
        <begin position="121"/>
        <end position="176"/>
    </location>
</feature>
<dbReference type="InterPro" id="IPR051678">
    <property type="entry name" value="AGP_Transferase"/>
</dbReference>
<protein>
    <recommendedName>
        <fullName evidence="2">Aminoglycoside phosphotransferase domain-containing protein</fullName>
    </recommendedName>
</protein>
<evidence type="ECO:0000259" key="2">
    <source>
        <dbReference type="Pfam" id="PF01636"/>
    </source>
</evidence>
<keyword evidence="4" id="KW-1185">Reference proteome</keyword>
<dbReference type="KEGG" id="ztr:MYCGRDRAFT_91430"/>
<dbReference type="Pfam" id="PF01636">
    <property type="entry name" value="APH"/>
    <property type="match status" value="1"/>
</dbReference>
<dbReference type="HOGENOM" id="CLU_444245_0_0_1"/>
<dbReference type="eggNOG" id="ENOG502RVAB">
    <property type="taxonomic scope" value="Eukaryota"/>
</dbReference>
<feature type="region of interest" description="Disordered" evidence="1">
    <location>
        <begin position="551"/>
        <end position="615"/>
    </location>
</feature>
<dbReference type="SUPFAM" id="SSF56112">
    <property type="entry name" value="Protein kinase-like (PK-like)"/>
    <property type="match status" value="1"/>
</dbReference>
<evidence type="ECO:0000256" key="1">
    <source>
        <dbReference type="SAM" id="MobiDB-lite"/>
    </source>
</evidence>
<accession>F9X6Q1</accession>
<dbReference type="PANTHER" id="PTHR21310:SF13">
    <property type="entry name" value="AMINOGLYCOSIDE PHOSPHOTRANSFERASE DOMAIN-CONTAINING PROTEIN"/>
    <property type="match status" value="1"/>
</dbReference>
<name>F9X6Q1_ZYMTI</name>
<evidence type="ECO:0000313" key="3">
    <source>
        <dbReference type="EMBL" id="EGP89566.1"/>
    </source>
</evidence>
<gene>
    <name evidence="3" type="ORF">MYCGRDRAFT_91430</name>
</gene>
<dbReference type="Proteomes" id="UP000008062">
    <property type="component" value="Chromosome 3"/>
</dbReference>
<proteinExistence type="predicted"/>
<dbReference type="PANTHER" id="PTHR21310">
    <property type="entry name" value="AMINOGLYCOSIDE PHOSPHOTRANSFERASE-RELATED-RELATED"/>
    <property type="match status" value="1"/>
</dbReference>
<feature type="domain" description="Aminoglycoside phosphotransferase" evidence="2">
    <location>
        <begin position="227"/>
        <end position="438"/>
    </location>
</feature>
<dbReference type="RefSeq" id="XP_003854590.1">
    <property type="nucleotide sequence ID" value="XM_003854542.1"/>
</dbReference>
<organism evidence="3 4">
    <name type="scientific">Zymoseptoria tritici (strain CBS 115943 / IPO323)</name>
    <name type="common">Speckled leaf blotch fungus</name>
    <name type="synonym">Septoria tritici</name>
    <dbReference type="NCBI Taxonomy" id="336722"/>
    <lineage>
        <taxon>Eukaryota</taxon>
        <taxon>Fungi</taxon>
        <taxon>Dikarya</taxon>
        <taxon>Ascomycota</taxon>
        <taxon>Pezizomycotina</taxon>
        <taxon>Dothideomycetes</taxon>
        <taxon>Dothideomycetidae</taxon>
        <taxon>Mycosphaerellales</taxon>
        <taxon>Mycosphaerellaceae</taxon>
        <taxon>Zymoseptoria</taxon>
    </lineage>
</organism>
<dbReference type="InterPro" id="IPR002575">
    <property type="entry name" value="Aminoglycoside_PTrfase"/>
</dbReference>
<sequence length="615" mass="69902">MQVCMRLCTHSLGAWEAQCLLSDIEHLVEEMVEELLTPGFWKSARDGFFGGADCLRVGVGQESKDNAWWDWAWWSPELDFETLSIGVLQAYPEISQLCSILSGLPMDLNMEGATHLESAQMTMAPEHQEDSSRDRSTDTSRPEDEGAAETKDVPDAEVREDAATATSGDTWKGEQPPLHLNHDALKHIATYFIPGTRGKCIDIITLQRGAFHEIRELHFSDGSTCIGRFTRDKKEHVSVLESETATVDYVRKHTSIRVPEIYFINCNPQHVVGAAFVLMEKLPGRHLYCFWEKLGLKHKLAVVEAIAGVLAQLMKLEFDSIGSMTAGGEIGPLCDMAYPESEWDRGPFSTTLDYLLSFVKSGMPIELSTAKLYSEVGDTVRWFCRRQKDNPIYGAPFRMIHGDFDAQNMLFEWDGGEDLPRMTGIIDWDYSQSGPLYYLCEYPIFIQDVDFQKEIKFWPQNKILRKYFVQKLAAHFTRGSSARRDVQECFRQKNLTLNAFNAMFIGRHWPSEEEEALALACYLKIHDPETSDHEYAGRAYRGKIFWEEDSEMGSDDEVGEFENEGVGEEYQEPLREYNTESEDGSEGGSEAESEDGTNNRPASEEDDRDVTERFQ</sequence>